<feature type="transmembrane region" description="Helical" evidence="1">
    <location>
        <begin position="67"/>
        <end position="88"/>
    </location>
</feature>
<evidence type="ECO:0000313" key="2">
    <source>
        <dbReference type="EMBL" id="AZL66369.1"/>
    </source>
</evidence>
<dbReference type="AlphaFoldDB" id="A0A3Q8TXI9"/>
<name>A0A3Q8TXI9_9PSED</name>
<dbReference type="EMBL" id="CP034338">
    <property type="protein sequence ID" value="AZL66369.1"/>
    <property type="molecule type" value="Genomic_DNA"/>
</dbReference>
<dbReference type="OrthoDB" id="9812349at2"/>
<gene>
    <name evidence="2" type="ORF">EJA05_00860</name>
</gene>
<dbReference type="PANTHER" id="PTHR34980">
    <property type="entry name" value="INNER MEMBRANE PROTEIN-RELATED-RELATED"/>
    <property type="match status" value="1"/>
</dbReference>
<accession>A0A3Q8TXI9</accession>
<protein>
    <submittedName>
        <fullName evidence="2">DUF805 domain-containing protein</fullName>
    </submittedName>
</protein>
<dbReference type="InterPro" id="IPR008523">
    <property type="entry name" value="DUF805"/>
</dbReference>
<dbReference type="Pfam" id="PF05656">
    <property type="entry name" value="DUF805"/>
    <property type="match status" value="1"/>
</dbReference>
<proteinExistence type="predicted"/>
<dbReference type="Proteomes" id="UP000268230">
    <property type="component" value="Chromosome"/>
</dbReference>
<dbReference type="KEGG" id="pory:EJA05_00860"/>
<evidence type="ECO:0000256" key="1">
    <source>
        <dbReference type="SAM" id="Phobius"/>
    </source>
</evidence>
<dbReference type="GO" id="GO:0005886">
    <property type="term" value="C:plasma membrane"/>
    <property type="evidence" value="ECO:0007669"/>
    <property type="project" value="TreeGrafter"/>
</dbReference>
<dbReference type="PANTHER" id="PTHR34980:SF2">
    <property type="entry name" value="INNER MEMBRANE PROTEIN YHAH-RELATED"/>
    <property type="match status" value="1"/>
</dbReference>
<keyword evidence="1" id="KW-0472">Membrane</keyword>
<organism evidence="2 3">
    <name type="scientific">Pseudomonas entomophila</name>
    <dbReference type="NCBI Taxonomy" id="312306"/>
    <lineage>
        <taxon>Bacteria</taxon>
        <taxon>Pseudomonadati</taxon>
        <taxon>Pseudomonadota</taxon>
        <taxon>Gammaproteobacteria</taxon>
        <taxon>Pseudomonadales</taxon>
        <taxon>Pseudomonadaceae</taxon>
        <taxon>Pseudomonas</taxon>
    </lineage>
</organism>
<keyword evidence="1" id="KW-0812">Transmembrane</keyword>
<reference evidence="2 3" key="1">
    <citation type="submission" date="2018-12" db="EMBL/GenBank/DDBJ databases">
        <authorList>
            <person name="Li S."/>
            <person name="Yang R."/>
            <person name="Chen G."/>
            <person name="Zou L."/>
            <person name="Zhang C."/>
            <person name="Chen Y."/>
            <person name="Liu Z."/>
            <person name="Li Y."/>
            <person name="Yan Y."/>
            <person name="Huang M."/>
            <person name="Chen T."/>
        </authorList>
    </citation>
    <scope>NUCLEOTIDE SEQUENCE [LARGE SCALE GENOMIC DNA]</scope>
    <source>
        <strain evidence="2 3">1257</strain>
    </source>
</reference>
<evidence type="ECO:0000313" key="3">
    <source>
        <dbReference type="Proteomes" id="UP000268230"/>
    </source>
</evidence>
<sequence>MSMVFCRGCAKQIHQTALSCPGCGAPQAVTAASGTFAGTAEVSSGNAFIEVMKKYAVFKGRARRKEYWMFVLINFLIGMAIGFVEAALGTTPVLGPIYNLAMLIPNISVGVRRLHDGDHSGWWLLVPIVNLVFLIKDGTPGNNRFGPSPKGLV</sequence>
<keyword evidence="1" id="KW-1133">Transmembrane helix</keyword>